<dbReference type="RefSeq" id="WP_179899394.1">
    <property type="nucleotide sequence ID" value="NZ_JACBXV010000003.1"/>
</dbReference>
<evidence type="ECO:0000313" key="3">
    <source>
        <dbReference type="Proteomes" id="UP000572528"/>
    </source>
</evidence>
<dbReference type="EMBL" id="JACBXV010000003">
    <property type="protein sequence ID" value="NYS68045.1"/>
    <property type="molecule type" value="Genomic_DNA"/>
</dbReference>
<dbReference type="InterPro" id="IPR014179">
    <property type="entry name" value="PfaD-like_TIM-barrel"/>
</dbReference>
<dbReference type="AlphaFoldDB" id="A0A853EHB5"/>
<dbReference type="PANTHER" id="PTHR32332">
    <property type="entry name" value="2-NITROPROPANE DIOXYGENASE"/>
    <property type="match status" value="1"/>
</dbReference>
<sequence length="475" mass="51958">MSVRAEDLGSPVFRRRYGVRLSYVAGSMYRGISSPELVAKMATSGLLSFLGSGGLSASALDHAVAETHSRLGWRGGSFGINLLASPSWPSRENEVVDLCLSQGIDIVETSAFVSVTPPMVRYRLTGLTVGPQGEVVAPRRIMAKVSRPEVARLFLGPPPEPIIRQLLDARRITEDEARLASRVSMADSITVEADSGGHTDQRPALTLLPDIIRLRDKVQTGIPQEHRVSVGAAGGLGTPSSVAAVLLMGADYVLTGSVNQCTVEAGTSDIVKDMLEEMGTADTSIAPAGDMFEEGAKVQVLGKGTLFAPRGRKLYELYQRYSSWDDLVRDDPRAAHQIQEKWLGKSFDEVWQETCARYALHRMDEIERAERQPRTKMGMVFRRYFSQSSQWAQEGEESQRVNFQIQCGPALGAWNGCVRGTRLESWRSRHVDEVAETLMQGAAEHLEIALGRYRPGNMEADSSKSSINESTGGQS</sequence>
<dbReference type="InterPro" id="IPR049489">
    <property type="entry name" value="FabD-like_helical_ins"/>
</dbReference>
<accession>A0A853EHB5</accession>
<comment type="caution">
    <text evidence="2">The sequence shown here is derived from an EMBL/GenBank/DDBJ whole genome shotgun (WGS) entry which is preliminary data.</text>
</comment>
<dbReference type="Gene3D" id="3.20.20.70">
    <property type="entry name" value="Aldolase class I"/>
    <property type="match status" value="1"/>
</dbReference>
<organism evidence="2 3">
    <name type="scientific">Actinomyces bowdenii</name>
    <dbReference type="NCBI Taxonomy" id="131109"/>
    <lineage>
        <taxon>Bacteria</taxon>
        <taxon>Bacillati</taxon>
        <taxon>Actinomycetota</taxon>
        <taxon>Actinomycetes</taxon>
        <taxon>Actinomycetales</taxon>
        <taxon>Actinomycetaceae</taxon>
        <taxon>Actinomyces</taxon>
    </lineage>
</organism>
<gene>
    <name evidence="2" type="ORF">HZZ05_00555</name>
</gene>
<reference evidence="2 3" key="1">
    <citation type="submission" date="2020-07" db="EMBL/GenBank/DDBJ databases">
        <title>MOT database genomes.</title>
        <authorList>
            <person name="Joseph S."/>
            <person name="Aduse-Opoku J."/>
            <person name="Hashim A."/>
            <person name="Wade W."/>
            <person name="Curtis M."/>
        </authorList>
    </citation>
    <scope>NUCLEOTIDE SEQUENCE [LARGE SCALE GENOMIC DNA]</scope>
    <source>
        <strain evidence="2 3">WMus004</strain>
    </source>
</reference>
<evidence type="ECO:0000259" key="1">
    <source>
        <dbReference type="Pfam" id="PF21607"/>
    </source>
</evidence>
<dbReference type="SUPFAM" id="SSF51412">
    <property type="entry name" value="Inosine monophosphate dehydrogenase (IMPDH)"/>
    <property type="match status" value="1"/>
</dbReference>
<dbReference type="PANTHER" id="PTHR32332:SF20">
    <property type="entry name" value="2-NITROPROPANE DIOXYGENASE-LIKE PROTEIN"/>
    <property type="match status" value="1"/>
</dbReference>
<dbReference type="NCBIfam" id="TIGR02814">
    <property type="entry name" value="pfaD_fam"/>
    <property type="match status" value="1"/>
</dbReference>
<dbReference type="InterPro" id="IPR013785">
    <property type="entry name" value="Aldolase_TIM"/>
</dbReference>
<dbReference type="Pfam" id="PF03060">
    <property type="entry name" value="NMO"/>
    <property type="match status" value="1"/>
</dbReference>
<protein>
    <submittedName>
        <fullName evidence="2">PfaD family polyunsaturated fatty acid/polyketide biosynthesis protein</fullName>
    </submittedName>
</protein>
<feature type="domain" description="[Acyl-carrier-protein] S-malonyltransferase-like inserted helical" evidence="1">
    <location>
        <begin position="321"/>
        <end position="403"/>
    </location>
</feature>
<name>A0A853EHB5_9ACTO</name>
<proteinExistence type="predicted"/>
<dbReference type="Pfam" id="PF21607">
    <property type="entry name" value="FabD_helical_ins"/>
    <property type="match status" value="1"/>
</dbReference>
<evidence type="ECO:0000313" key="2">
    <source>
        <dbReference type="EMBL" id="NYS68045.1"/>
    </source>
</evidence>
<dbReference type="Proteomes" id="UP000572528">
    <property type="component" value="Unassembled WGS sequence"/>
</dbReference>